<dbReference type="InterPro" id="IPR025296">
    <property type="entry name" value="DUF4158"/>
</dbReference>
<dbReference type="Proteomes" id="UP000000644">
    <property type="component" value="Plasmid pPNAP01"/>
</dbReference>
<protein>
    <submittedName>
        <fullName evidence="3">Transposase Tn3</fullName>
    </submittedName>
</protein>
<feature type="domain" description="DUF4158" evidence="2">
    <location>
        <begin position="6"/>
        <end position="64"/>
    </location>
</feature>
<feature type="region of interest" description="Disordered" evidence="1">
    <location>
        <begin position="83"/>
        <end position="102"/>
    </location>
</feature>
<evidence type="ECO:0000256" key="1">
    <source>
        <dbReference type="SAM" id="MobiDB-lite"/>
    </source>
</evidence>
<dbReference type="HOGENOM" id="CLU_009098_5_5_4"/>
<geneLocation type="plasmid" evidence="3 4">
    <name>pPNAP01</name>
</geneLocation>
<organism evidence="3 4">
    <name type="scientific">Polaromonas naphthalenivorans (strain CJ2)</name>
    <dbReference type="NCBI Taxonomy" id="365044"/>
    <lineage>
        <taxon>Bacteria</taxon>
        <taxon>Pseudomonadati</taxon>
        <taxon>Pseudomonadota</taxon>
        <taxon>Betaproteobacteria</taxon>
        <taxon>Burkholderiales</taxon>
        <taxon>Comamonadaceae</taxon>
        <taxon>Polaromonas</taxon>
    </lineage>
</organism>
<dbReference type="KEGG" id="pna:Pnap_4124"/>
<reference evidence="4" key="1">
    <citation type="journal article" date="2009" name="Environ. Microbiol.">
        <title>The genome of Polaromonas naphthalenivorans strain CJ2, isolated from coal tar-contaminated sediment, reveals physiological and metabolic versatility and evolution through extensive horizontal gene transfer.</title>
        <authorList>
            <person name="Yagi J.M."/>
            <person name="Sims D."/>
            <person name="Brettin T."/>
            <person name="Bruce D."/>
            <person name="Madsen E.L."/>
        </authorList>
    </citation>
    <scope>NUCLEOTIDE SEQUENCE [LARGE SCALE GENOMIC DNA]</scope>
    <source>
        <strain evidence="4">CJ2</strain>
        <plasmid evidence="4">Plasmid pPNAP01</plasmid>
    </source>
</reference>
<accession>A1VUT5</accession>
<name>A1VUT5_POLNA</name>
<gene>
    <name evidence="3" type="ordered locus">Pnap_4124</name>
</gene>
<proteinExistence type="predicted"/>
<evidence type="ECO:0000313" key="3">
    <source>
        <dbReference type="EMBL" id="ABM39413.1"/>
    </source>
</evidence>
<keyword evidence="4" id="KW-1185">Reference proteome</keyword>
<dbReference type="Pfam" id="PF13700">
    <property type="entry name" value="DUF4158"/>
    <property type="match status" value="1"/>
</dbReference>
<sequence length="102" mass="11396">MPRRSILSAAERDSLLALPATQDELIRHYTLSETDLSIIRLHRKPANRLGFAVQLCYMRHPGLAGANEWRCCINPRDGAPSPWPPIFRRSGRSSGVRAQSCG</sequence>
<dbReference type="EMBL" id="CP000530">
    <property type="protein sequence ID" value="ABM39413.1"/>
    <property type="molecule type" value="Genomic_DNA"/>
</dbReference>
<dbReference type="AlphaFoldDB" id="A1VUT5"/>
<evidence type="ECO:0000313" key="4">
    <source>
        <dbReference type="Proteomes" id="UP000000644"/>
    </source>
</evidence>
<keyword evidence="3" id="KW-0614">Plasmid</keyword>
<feature type="compositionally biased region" description="Polar residues" evidence="1">
    <location>
        <begin position="92"/>
        <end position="102"/>
    </location>
</feature>
<evidence type="ECO:0000259" key="2">
    <source>
        <dbReference type="Pfam" id="PF13700"/>
    </source>
</evidence>